<comment type="caution">
    <text evidence="2">The sequence shown here is derived from an EMBL/GenBank/DDBJ whole genome shotgun (WGS) entry which is preliminary data.</text>
</comment>
<dbReference type="Gene3D" id="3.10.450.200">
    <property type="match status" value="1"/>
</dbReference>
<dbReference type="SUPFAM" id="SSF102824">
    <property type="entry name" value="Colicin D/E5 nuclease domain"/>
    <property type="match status" value="1"/>
</dbReference>
<dbReference type="KEGG" id="bgj:AWC36_07200"/>
<dbReference type="Proteomes" id="UP000285972">
    <property type="component" value="Unassembled WGS sequence"/>
</dbReference>
<dbReference type="InterPro" id="IPR037178">
    <property type="entry name" value="ColicinD_C_sf"/>
</dbReference>
<dbReference type="InterPro" id="IPR038233">
    <property type="entry name" value="Colicin_D/E5_nuclease"/>
</dbReference>
<gene>
    <name evidence="2" type="ORF">BIY26_10345</name>
</gene>
<sequence>MLAGIILPGKKVPNVSTGIISESVAFSTKQLDKKFKHAADFDVTTTRKNGDTIAEYQTAIKSHLDNKTTYEHGTYLLVPESKVFFNPQTNNVVVVDKSGNFVSGWKLDPQTKQYENFINNGTLR</sequence>
<evidence type="ECO:0000313" key="3">
    <source>
        <dbReference type="Proteomes" id="UP000285972"/>
    </source>
</evidence>
<feature type="domain" description="Colicin D C-terminal" evidence="1">
    <location>
        <begin position="30"/>
        <end position="111"/>
    </location>
</feature>
<reference evidence="2 3" key="1">
    <citation type="submission" date="2016-09" db="EMBL/GenBank/DDBJ databases">
        <authorList>
            <person name="Doonan J."/>
            <person name="Pachebat J.A."/>
            <person name="Golyshin P.N."/>
            <person name="Denman S."/>
            <person name="Mcdonald J.E."/>
        </authorList>
    </citation>
    <scope>NUCLEOTIDE SEQUENCE [LARGE SCALE GENOMIC DNA]</scope>
    <source>
        <strain evidence="2 3">FRB141</strain>
    </source>
</reference>
<dbReference type="EMBL" id="MJLX01000023">
    <property type="protein sequence ID" value="RLM24569.1"/>
    <property type="molecule type" value="Genomic_DNA"/>
</dbReference>
<evidence type="ECO:0000313" key="2">
    <source>
        <dbReference type="EMBL" id="RLM24569.1"/>
    </source>
</evidence>
<dbReference type="InterPro" id="IPR024440">
    <property type="entry name" value="ColicinD_C"/>
</dbReference>
<accession>A0AAE8EPB6</accession>
<proteinExistence type="predicted"/>
<dbReference type="GO" id="GO:0004540">
    <property type="term" value="F:RNA nuclease activity"/>
    <property type="evidence" value="ECO:0007669"/>
    <property type="project" value="InterPro"/>
</dbReference>
<dbReference type="Pfam" id="PF11429">
    <property type="entry name" value="Colicin_D"/>
    <property type="match status" value="1"/>
</dbReference>
<protein>
    <submittedName>
        <fullName evidence="2">Adhesin</fullName>
    </submittedName>
</protein>
<evidence type="ECO:0000259" key="1">
    <source>
        <dbReference type="Pfam" id="PF11429"/>
    </source>
</evidence>
<name>A0AAE8EPB6_9GAMM</name>
<dbReference type="AlphaFoldDB" id="A0AAE8EPB6"/>
<organism evidence="2 3">
    <name type="scientific">Brenneria goodwinii</name>
    <dbReference type="NCBI Taxonomy" id="1109412"/>
    <lineage>
        <taxon>Bacteria</taxon>
        <taxon>Pseudomonadati</taxon>
        <taxon>Pseudomonadota</taxon>
        <taxon>Gammaproteobacteria</taxon>
        <taxon>Enterobacterales</taxon>
        <taxon>Pectobacteriaceae</taxon>
        <taxon>Brenneria</taxon>
    </lineage>
</organism>